<dbReference type="PANTHER" id="PTHR46438">
    <property type="entry name" value="ALPHA/BETA-HYDROLASES SUPERFAMILY PROTEIN"/>
    <property type="match status" value="1"/>
</dbReference>
<sequence>MTLWTDALGAQIRYVQAGPWRTRVLEAGEGDRHVVLLSGITGHVEGWTRNVQALAAQGLHVWAIDLIGHGFSDKPLDVDYVAPTFAQHVVCFLDAIGAEKADLVGQSLGGWVALYVAKTHPERVNRLVHVTGAGLGLDESGGQQQAKGVGNKVAAATTKALAETTRETVRKRLEWLMLDPATVTDELVEVRYQIYMLPDSKAAMPKLVEQAPGEEGHKYLLSADDLAALPHETLILWSDHNPTTPPEVGKRASEIIPNASFDMIADAGHWPMFEQPEAFNKVVGAFLAGGNR</sequence>
<keyword evidence="3" id="KW-1185">Reference proteome</keyword>
<dbReference type="Gene3D" id="3.40.50.1820">
    <property type="entry name" value="alpha/beta hydrolase"/>
    <property type="match status" value="1"/>
</dbReference>
<accession>A0ABV3SYY3</accession>
<organism evidence="2 3">
    <name type="scientific">Nocardioides eburneus</name>
    <dbReference type="NCBI Taxonomy" id="3231482"/>
    <lineage>
        <taxon>Bacteria</taxon>
        <taxon>Bacillati</taxon>
        <taxon>Actinomycetota</taxon>
        <taxon>Actinomycetes</taxon>
        <taxon>Propionibacteriales</taxon>
        <taxon>Nocardioidaceae</taxon>
        <taxon>Nocardioides</taxon>
    </lineage>
</organism>
<dbReference type="Pfam" id="PF00561">
    <property type="entry name" value="Abhydrolase_1"/>
    <property type="match status" value="1"/>
</dbReference>
<gene>
    <name evidence="2" type="ORF">AB3X52_06255</name>
</gene>
<reference evidence="2 3" key="1">
    <citation type="submission" date="2024-07" db="EMBL/GenBank/DDBJ databases">
        <authorList>
            <person name="Lee S."/>
            <person name="Kang M."/>
        </authorList>
    </citation>
    <scope>NUCLEOTIDE SEQUENCE [LARGE SCALE GENOMIC DNA]</scope>
    <source>
        <strain evidence="2 3">DS6</strain>
    </source>
</reference>
<evidence type="ECO:0000313" key="3">
    <source>
        <dbReference type="Proteomes" id="UP001556631"/>
    </source>
</evidence>
<evidence type="ECO:0000259" key="1">
    <source>
        <dbReference type="Pfam" id="PF00561"/>
    </source>
</evidence>
<dbReference type="SUPFAM" id="SSF53474">
    <property type="entry name" value="alpha/beta-Hydrolases"/>
    <property type="match status" value="1"/>
</dbReference>
<feature type="domain" description="AB hydrolase-1" evidence="1">
    <location>
        <begin position="33"/>
        <end position="276"/>
    </location>
</feature>
<dbReference type="EMBL" id="JBFPJR010000008">
    <property type="protein sequence ID" value="MEX0427218.1"/>
    <property type="molecule type" value="Genomic_DNA"/>
</dbReference>
<dbReference type="GO" id="GO:0016787">
    <property type="term" value="F:hydrolase activity"/>
    <property type="evidence" value="ECO:0007669"/>
    <property type="project" value="UniProtKB-KW"/>
</dbReference>
<name>A0ABV3SYY3_9ACTN</name>
<comment type="caution">
    <text evidence="2">The sequence shown here is derived from an EMBL/GenBank/DDBJ whole genome shotgun (WGS) entry which is preliminary data.</text>
</comment>
<evidence type="ECO:0000313" key="2">
    <source>
        <dbReference type="EMBL" id="MEX0427218.1"/>
    </source>
</evidence>
<dbReference type="Proteomes" id="UP001556631">
    <property type="component" value="Unassembled WGS sequence"/>
</dbReference>
<proteinExistence type="predicted"/>
<dbReference type="RefSeq" id="WP_367992388.1">
    <property type="nucleotide sequence ID" value="NZ_JBFPJR010000008.1"/>
</dbReference>
<dbReference type="InterPro" id="IPR029058">
    <property type="entry name" value="AB_hydrolase_fold"/>
</dbReference>
<dbReference type="PRINTS" id="PR00412">
    <property type="entry name" value="EPOXHYDRLASE"/>
</dbReference>
<dbReference type="PRINTS" id="PR00111">
    <property type="entry name" value="ABHYDROLASE"/>
</dbReference>
<protein>
    <submittedName>
        <fullName evidence="2">Alpha/beta fold hydrolase</fullName>
    </submittedName>
</protein>
<dbReference type="InterPro" id="IPR000073">
    <property type="entry name" value="AB_hydrolase_1"/>
</dbReference>
<dbReference type="InterPro" id="IPR000639">
    <property type="entry name" value="Epox_hydrolase-like"/>
</dbReference>
<keyword evidence="2" id="KW-0378">Hydrolase</keyword>